<keyword evidence="11" id="KW-0269">Exonuclease</keyword>
<organism evidence="23 24">
    <name type="scientific">Allohahella marinimesophila</name>
    <dbReference type="NCBI Taxonomy" id="1054972"/>
    <lineage>
        <taxon>Bacteria</taxon>
        <taxon>Pseudomonadati</taxon>
        <taxon>Pseudomonadota</taxon>
        <taxon>Gammaproteobacteria</taxon>
        <taxon>Oceanospirillales</taxon>
        <taxon>Hahellaceae</taxon>
        <taxon>Allohahella</taxon>
    </lineage>
</organism>
<dbReference type="Pfam" id="PF01068">
    <property type="entry name" value="DNA_ligase_A_M"/>
    <property type="match status" value="1"/>
</dbReference>
<evidence type="ECO:0000256" key="9">
    <source>
        <dbReference type="ARBA" id="ARBA00022763"/>
    </source>
</evidence>
<dbReference type="GO" id="GO:0016874">
    <property type="term" value="F:ligase activity"/>
    <property type="evidence" value="ECO:0007669"/>
    <property type="project" value="UniProtKB-KW"/>
</dbReference>
<keyword evidence="7" id="KW-0479">Metal-binding</keyword>
<dbReference type="InterPro" id="IPR014143">
    <property type="entry name" value="NHEJ_ligase_prk"/>
</dbReference>
<evidence type="ECO:0000256" key="15">
    <source>
        <dbReference type="ARBA" id="ARBA00023172"/>
    </source>
</evidence>
<keyword evidence="8" id="KW-0547">Nucleotide-binding</keyword>
<keyword evidence="4" id="KW-0808">Transferase</keyword>
<comment type="caution">
    <text evidence="23">The sequence shown here is derived from an EMBL/GenBank/DDBJ whole genome shotgun (WGS) entry which is preliminary data.</text>
</comment>
<dbReference type="EMBL" id="BAABBO010000010">
    <property type="protein sequence ID" value="GAA3964835.1"/>
    <property type="molecule type" value="Genomic_DNA"/>
</dbReference>
<dbReference type="Pfam" id="PF21686">
    <property type="entry name" value="LigD_Prim-Pol"/>
    <property type="match status" value="1"/>
</dbReference>
<dbReference type="EC" id="6.5.1.1" evidence="2"/>
<dbReference type="Proteomes" id="UP001501337">
    <property type="component" value="Unassembled WGS sequence"/>
</dbReference>
<keyword evidence="15" id="KW-0233">DNA recombination</keyword>
<dbReference type="RefSeq" id="WP_344806519.1">
    <property type="nucleotide sequence ID" value="NZ_BAABBO010000010.1"/>
</dbReference>
<dbReference type="PROSITE" id="PS50160">
    <property type="entry name" value="DNA_LIGASE_A3"/>
    <property type="match status" value="1"/>
</dbReference>
<dbReference type="NCBIfam" id="NF004628">
    <property type="entry name" value="PRK05972.1"/>
    <property type="match status" value="1"/>
</dbReference>
<evidence type="ECO:0000256" key="6">
    <source>
        <dbReference type="ARBA" id="ARBA00022722"/>
    </source>
</evidence>
<dbReference type="InterPro" id="IPR012310">
    <property type="entry name" value="DNA_ligase_ATP-dep_cent"/>
</dbReference>
<keyword evidence="16" id="KW-0234">DNA repair</keyword>
<keyword evidence="6" id="KW-0540">Nuclease</keyword>
<feature type="domain" description="ATP-dependent DNA ligase family profile" evidence="22">
    <location>
        <begin position="338"/>
        <end position="472"/>
    </location>
</feature>
<dbReference type="Gene3D" id="2.40.50.140">
    <property type="entry name" value="Nucleic acid-binding proteins"/>
    <property type="match status" value="1"/>
</dbReference>
<evidence type="ECO:0000259" key="22">
    <source>
        <dbReference type="PROSITE" id="PS50160"/>
    </source>
</evidence>
<dbReference type="InterPro" id="IPR033651">
    <property type="entry name" value="PaeLigD_Pol-like"/>
</dbReference>
<evidence type="ECO:0000313" key="23">
    <source>
        <dbReference type="EMBL" id="GAA3964835.1"/>
    </source>
</evidence>
<dbReference type="InterPro" id="IPR014146">
    <property type="entry name" value="LigD_ligase_dom"/>
</dbReference>
<keyword evidence="10" id="KW-0378">Hydrolase</keyword>
<comment type="cofactor">
    <cofactor evidence="1">
        <name>Mn(2+)</name>
        <dbReference type="ChEBI" id="CHEBI:29035"/>
    </cofactor>
</comment>
<evidence type="ECO:0000256" key="7">
    <source>
        <dbReference type="ARBA" id="ARBA00022723"/>
    </source>
</evidence>
<dbReference type="InterPro" id="IPR012340">
    <property type="entry name" value="NA-bd_OB-fold"/>
</dbReference>
<keyword evidence="5" id="KW-0548">Nucleotidyltransferase</keyword>
<evidence type="ECO:0000256" key="13">
    <source>
        <dbReference type="ARBA" id="ARBA00022932"/>
    </source>
</evidence>
<evidence type="ECO:0000256" key="4">
    <source>
        <dbReference type="ARBA" id="ARBA00022679"/>
    </source>
</evidence>
<keyword evidence="14" id="KW-0238">DNA-binding</keyword>
<dbReference type="Pfam" id="PF13298">
    <property type="entry name" value="LigD_N"/>
    <property type="match status" value="1"/>
</dbReference>
<dbReference type="NCBIfam" id="TIGR02778">
    <property type="entry name" value="ligD_pol"/>
    <property type="match status" value="1"/>
</dbReference>
<evidence type="ECO:0000256" key="21">
    <source>
        <dbReference type="SAM" id="MobiDB-lite"/>
    </source>
</evidence>
<dbReference type="SUPFAM" id="SSF50249">
    <property type="entry name" value="Nucleic acid-binding proteins"/>
    <property type="match status" value="1"/>
</dbReference>
<proteinExistence type="predicted"/>
<evidence type="ECO:0000313" key="24">
    <source>
        <dbReference type="Proteomes" id="UP001501337"/>
    </source>
</evidence>
<dbReference type="Pfam" id="PF04679">
    <property type="entry name" value="DNA_ligase_A_C"/>
    <property type="match status" value="1"/>
</dbReference>
<dbReference type="CDD" id="cd07971">
    <property type="entry name" value="OBF_DNA_ligase_LigD"/>
    <property type="match status" value="1"/>
</dbReference>
<reference evidence="24" key="1">
    <citation type="journal article" date="2019" name="Int. J. Syst. Evol. Microbiol.">
        <title>The Global Catalogue of Microorganisms (GCM) 10K type strain sequencing project: providing services to taxonomists for standard genome sequencing and annotation.</title>
        <authorList>
            <consortium name="The Broad Institute Genomics Platform"/>
            <consortium name="The Broad Institute Genome Sequencing Center for Infectious Disease"/>
            <person name="Wu L."/>
            <person name="Ma J."/>
        </authorList>
    </citation>
    <scope>NUCLEOTIDE SEQUENCE [LARGE SCALE GENOMIC DNA]</scope>
    <source>
        <strain evidence="24">JCM 17555</strain>
    </source>
</reference>
<dbReference type="CDD" id="cd04862">
    <property type="entry name" value="PaeLigD_Pol_like"/>
    <property type="match status" value="1"/>
</dbReference>
<dbReference type="CDD" id="cd07906">
    <property type="entry name" value="Adenylation_DNA_ligase_LigD_LigC"/>
    <property type="match status" value="1"/>
</dbReference>
<protein>
    <recommendedName>
        <fullName evidence="2">DNA ligase (ATP)</fullName>
        <ecNumber evidence="2">6.5.1.1</ecNumber>
    </recommendedName>
    <alternativeName>
        <fullName evidence="19">NHEJ DNA polymerase</fullName>
    </alternativeName>
</protein>
<keyword evidence="18" id="KW-0511">Multifunctional enzyme</keyword>
<dbReference type="SUPFAM" id="SSF56091">
    <property type="entry name" value="DNA ligase/mRNA capping enzyme, catalytic domain"/>
    <property type="match status" value="1"/>
</dbReference>
<dbReference type="InterPro" id="IPR012309">
    <property type="entry name" value="DNA_ligase_ATP-dep_C"/>
</dbReference>
<evidence type="ECO:0000256" key="12">
    <source>
        <dbReference type="ARBA" id="ARBA00022840"/>
    </source>
</evidence>
<evidence type="ECO:0000256" key="2">
    <source>
        <dbReference type="ARBA" id="ARBA00012727"/>
    </source>
</evidence>
<dbReference type="NCBIfam" id="TIGR02779">
    <property type="entry name" value="NHEJ_ligase_lig"/>
    <property type="match status" value="1"/>
</dbReference>
<comment type="catalytic activity">
    <reaction evidence="20">
        <text>ATP + (deoxyribonucleotide)n-3'-hydroxyl + 5'-phospho-(deoxyribonucleotide)m = (deoxyribonucleotide)n+m + AMP + diphosphate.</text>
        <dbReference type="EC" id="6.5.1.1"/>
    </reaction>
</comment>
<evidence type="ECO:0000256" key="5">
    <source>
        <dbReference type="ARBA" id="ARBA00022695"/>
    </source>
</evidence>
<dbReference type="PANTHER" id="PTHR42705:SF2">
    <property type="entry name" value="BIFUNCTIONAL NON-HOMOLOGOUS END JOINING PROTEIN LIGD"/>
    <property type="match status" value="1"/>
</dbReference>
<evidence type="ECO:0000256" key="8">
    <source>
        <dbReference type="ARBA" id="ARBA00022741"/>
    </source>
</evidence>
<evidence type="ECO:0000256" key="14">
    <source>
        <dbReference type="ARBA" id="ARBA00023125"/>
    </source>
</evidence>
<dbReference type="Gene3D" id="3.30.470.30">
    <property type="entry name" value="DNA ligase/mRNA capping enzyme"/>
    <property type="match status" value="1"/>
</dbReference>
<evidence type="ECO:0000256" key="1">
    <source>
        <dbReference type="ARBA" id="ARBA00001936"/>
    </source>
</evidence>
<dbReference type="PANTHER" id="PTHR42705">
    <property type="entry name" value="BIFUNCTIONAL NON-HOMOLOGOUS END JOINING PROTEIN LIGD"/>
    <property type="match status" value="1"/>
</dbReference>
<dbReference type="Gene3D" id="3.30.1490.70">
    <property type="match status" value="1"/>
</dbReference>
<evidence type="ECO:0000256" key="10">
    <source>
        <dbReference type="ARBA" id="ARBA00022801"/>
    </source>
</evidence>
<feature type="region of interest" description="Disordered" evidence="21">
    <location>
        <begin position="553"/>
        <end position="589"/>
    </location>
</feature>
<evidence type="ECO:0000256" key="18">
    <source>
        <dbReference type="ARBA" id="ARBA00023268"/>
    </source>
</evidence>
<keyword evidence="24" id="KW-1185">Reference proteome</keyword>
<dbReference type="InterPro" id="IPR052171">
    <property type="entry name" value="NHEJ_LigD"/>
</dbReference>
<evidence type="ECO:0000256" key="20">
    <source>
        <dbReference type="ARBA" id="ARBA00034003"/>
    </source>
</evidence>
<dbReference type="InterPro" id="IPR014144">
    <property type="entry name" value="LigD_PE_domain"/>
</dbReference>
<dbReference type="NCBIfam" id="TIGR02777">
    <property type="entry name" value="LigD_PE_dom"/>
    <property type="match status" value="1"/>
</dbReference>
<evidence type="ECO:0000256" key="19">
    <source>
        <dbReference type="ARBA" id="ARBA00029943"/>
    </source>
</evidence>
<sequence>MATSKKARVSANPLDGLDTYNAKRDFSRTAEPAGDLATYGRPKASGETLLFMVQKHAATRLHYDFRLEFNGVLLSWAVTKGPSPDPSQKRLAVRTEDHPLSYATFEGTIPKGEYGGGTVMLWDQGTWEPIGDPKAGLKKGKLEFRLSGQRMQGGWVLVRMRVKEKTTRENWLLIKSRDEFAVDEADSLTESFQVSITTQRSMDDIAANVAAPARKTGGRQASPSLAAPDFSKPQLATLAASAPEGDGWLNEAKFDGYRLLCSIGARGSKRSTHCFTRSGKDWTAKFPSIADALSQLDCRSALIDGEVIAAGDNEGSDFSALQGALSAAENGAAEGVEFMAFDLLEIDGEDWRNKPQIERKERLRQLLRSTPANSPIRFSEHILGSGPEVFKALCANGREGIIAKQASASYRGTRSKSWLKIKCSRRQEFVIAGFSPSDKPGRPFASLLVGSYLHGKLIYHGRIGTGFSATLMDDLYARMTTLRRKTSPFESRPGPESDPVPTSIAKTAQWLTPKLVVEIEFAELTDGGHIRHGVFQGVREDKPARDVHFEQAEAAVQSSRQPKARVPQKKVRPEHAKMKQGSNDNHEKQTVQGITLTNPDRVLFPDQGLTKLDLASYYEAVADRMLPLISDYPLSLVRCPSGRSSNSKRCFFQKHASDGFPEALHTLPITENSGKDKDYLYLSDAAGLVAGVQMGTLEYHIWGAKRDRLEKPARLVFDLDPDEGLDFEAVKDAAALVRGGLQVLGLESLPLVTGGKGIHVVVPLRRTAEWPQVNAFAKAFAMHLVAQFPERYTATMSKKKRVGKLFLDYFRNDRGSTAIAPYSTRARAGAPVATPVSWEELDKLDTASTFSPASVIERLKHADPWAKYEALSQSVTKDMLERLNAETV</sequence>
<gene>
    <name evidence="23" type="primary">ligD</name>
    <name evidence="23" type="ORF">GCM10022278_23310</name>
</gene>
<dbReference type="Gene3D" id="3.90.920.10">
    <property type="entry name" value="DNA primase, PRIM domain"/>
    <property type="match status" value="1"/>
</dbReference>
<keyword evidence="17" id="KW-0464">Manganese</keyword>
<keyword evidence="12" id="KW-0067">ATP-binding</keyword>
<evidence type="ECO:0000256" key="17">
    <source>
        <dbReference type="ARBA" id="ARBA00023211"/>
    </source>
</evidence>
<keyword evidence="3 23" id="KW-0436">Ligase</keyword>
<dbReference type="InterPro" id="IPR014145">
    <property type="entry name" value="LigD_pol_dom"/>
</dbReference>
<keyword evidence="9" id="KW-0227">DNA damage</keyword>
<keyword evidence="13" id="KW-0239">DNA-directed DNA polymerase</keyword>
<accession>A0ABP7PFK1</accession>
<evidence type="ECO:0000256" key="3">
    <source>
        <dbReference type="ARBA" id="ARBA00022598"/>
    </source>
</evidence>
<dbReference type="NCBIfam" id="TIGR02776">
    <property type="entry name" value="NHEJ_ligase_prk"/>
    <property type="match status" value="1"/>
</dbReference>
<name>A0ABP7PFK1_9GAMM</name>
<evidence type="ECO:0000256" key="16">
    <source>
        <dbReference type="ARBA" id="ARBA00023204"/>
    </source>
</evidence>
<evidence type="ECO:0000256" key="11">
    <source>
        <dbReference type="ARBA" id="ARBA00022839"/>
    </source>
</evidence>